<dbReference type="Proteomes" id="UP000615026">
    <property type="component" value="Unassembled WGS sequence"/>
</dbReference>
<proteinExistence type="predicted"/>
<dbReference type="AlphaFoldDB" id="A0A928X314"/>
<organism evidence="2 3">
    <name type="scientific">Leptolyngbya cf. ectocarpi LEGE 11479</name>
    <dbReference type="NCBI Taxonomy" id="1828722"/>
    <lineage>
        <taxon>Bacteria</taxon>
        <taxon>Bacillati</taxon>
        <taxon>Cyanobacteriota</taxon>
        <taxon>Cyanophyceae</taxon>
        <taxon>Leptolyngbyales</taxon>
        <taxon>Leptolyngbyaceae</taxon>
        <taxon>Leptolyngbya group</taxon>
        <taxon>Leptolyngbya</taxon>
    </lineage>
</organism>
<keyword evidence="3" id="KW-1185">Reference proteome</keyword>
<gene>
    <name evidence="2" type="ORF">IQ260_07125</name>
</gene>
<dbReference type="EMBL" id="JADEXP010000041">
    <property type="protein sequence ID" value="MBE9066421.1"/>
    <property type="molecule type" value="Genomic_DNA"/>
</dbReference>
<reference evidence="2" key="1">
    <citation type="submission" date="2020-10" db="EMBL/GenBank/DDBJ databases">
        <authorList>
            <person name="Castelo-Branco R."/>
            <person name="Eusebio N."/>
            <person name="Adriana R."/>
            <person name="Vieira A."/>
            <person name="Brugerolle De Fraissinette N."/>
            <person name="Rezende De Castro R."/>
            <person name="Schneider M.P."/>
            <person name="Vasconcelos V."/>
            <person name="Leao P.N."/>
        </authorList>
    </citation>
    <scope>NUCLEOTIDE SEQUENCE</scope>
    <source>
        <strain evidence="2">LEGE 11479</strain>
    </source>
</reference>
<evidence type="ECO:0000313" key="2">
    <source>
        <dbReference type="EMBL" id="MBE9066421.1"/>
    </source>
</evidence>
<accession>A0A928X314</accession>
<sequence>MKSTSTSSLFSSLSPEAASQTKGGHWSHSPCYYSYSYPTTVRVRYYPSSGGGGHTVNINNSDIDDDAVIYVGS</sequence>
<comment type="caution">
    <text evidence="2">The sequence shown here is derived from an EMBL/GenBank/DDBJ whole genome shotgun (WGS) entry which is preliminary data.</text>
</comment>
<evidence type="ECO:0000256" key="1">
    <source>
        <dbReference type="SAM" id="MobiDB-lite"/>
    </source>
</evidence>
<evidence type="ECO:0000313" key="3">
    <source>
        <dbReference type="Proteomes" id="UP000615026"/>
    </source>
</evidence>
<name>A0A928X314_LEPEC</name>
<feature type="compositionally biased region" description="Low complexity" evidence="1">
    <location>
        <begin position="1"/>
        <end position="14"/>
    </location>
</feature>
<dbReference type="RefSeq" id="WP_193992157.1">
    <property type="nucleotide sequence ID" value="NZ_JADEXP010000041.1"/>
</dbReference>
<protein>
    <submittedName>
        <fullName evidence="2">Uncharacterized protein</fullName>
    </submittedName>
</protein>
<feature type="region of interest" description="Disordered" evidence="1">
    <location>
        <begin position="1"/>
        <end position="30"/>
    </location>
</feature>